<dbReference type="Gramene" id="evm.model.07.560">
    <property type="protein sequence ID" value="cds.evm.model.07.560"/>
    <property type="gene ID" value="evm.TU.07.560"/>
</dbReference>
<organism evidence="3 4">
    <name type="scientific">Cannabis sativa</name>
    <name type="common">Hemp</name>
    <name type="synonym">Marijuana</name>
    <dbReference type="NCBI Taxonomy" id="3483"/>
    <lineage>
        <taxon>Eukaryota</taxon>
        <taxon>Viridiplantae</taxon>
        <taxon>Streptophyta</taxon>
        <taxon>Embryophyta</taxon>
        <taxon>Tracheophyta</taxon>
        <taxon>Spermatophyta</taxon>
        <taxon>Magnoliopsida</taxon>
        <taxon>eudicotyledons</taxon>
        <taxon>Gunneridae</taxon>
        <taxon>Pentapetalae</taxon>
        <taxon>rosids</taxon>
        <taxon>fabids</taxon>
        <taxon>Rosales</taxon>
        <taxon>Cannabaceae</taxon>
        <taxon>Cannabis</taxon>
    </lineage>
</organism>
<proteinExistence type="predicted"/>
<dbReference type="AlphaFoldDB" id="A0A803Q5I3"/>
<name>A0A803Q5I3_CANSA</name>
<evidence type="ECO:0000259" key="2">
    <source>
        <dbReference type="Pfam" id="PF13976"/>
    </source>
</evidence>
<keyword evidence="4" id="KW-1185">Reference proteome</keyword>
<dbReference type="InterPro" id="IPR012337">
    <property type="entry name" value="RNaseH-like_sf"/>
</dbReference>
<dbReference type="Proteomes" id="UP000596661">
    <property type="component" value="Chromosome 7"/>
</dbReference>
<dbReference type="InterPro" id="IPR025724">
    <property type="entry name" value="GAG-pre-integrase_dom"/>
</dbReference>
<sequence length="610" mass="68089">MEIPRTSNGGASRLNYAQTENNQQTMLPKSYPVSFTHSLSIKLDEHNYLPWRHQVLASIKGSRLQKYLDSDKAPPKYLSATDERNHTVNPEFEDWEQQDNLLVSWLLSSMSEKTTNKMIGCDTTAEIWLALNEYYTALNAANIGLYKTQLRNTKMTGSLNDYLLKIKGIVDLLATIGHKQTSQDHIEAIFNGLPAEYDVFVTSVTTRKDVYTVAEIEALLMAQSARIDKHTKNLDILKAEANLSHSRFNGYNTYNRGPYSAPTIPPGFNRGGPPRADGFTGNPMSRGNGLSSNRGGPNPQRGDPFNTGRGSSQQMQQKAQCQICHKFGHLAKQCFYRFDKSFTGPESFVNFPVTANIAEMSSAFATPKTIQDDNWYPDSGASHHLTPDSSNLEENTSYACNEHVLVGNGAGLNIESVVSKFAQDNNVMFEFHPFFCCVKDRTTQKILLVGNVENGLYKFDSSQLSILSSPSASVPAYLSTPQCHTHHLSNSSSDFSLWHSRLGHPTAKIVKMALSKCNITLSNKNVSDVCSSCCLGKSHKLPFSSSTTTYTEPLQLLHSDLWGPAPINSANGYRYYISFVDAYSRYTWLYLLRTRDEALPTFTKFKTQIE</sequence>
<evidence type="ECO:0000256" key="1">
    <source>
        <dbReference type="SAM" id="MobiDB-lite"/>
    </source>
</evidence>
<dbReference type="Pfam" id="PF13976">
    <property type="entry name" value="gag_pre-integrs"/>
    <property type="match status" value="1"/>
</dbReference>
<accession>A0A803Q5I3</accession>
<evidence type="ECO:0000313" key="4">
    <source>
        <dbReference type="Proteomes" id="UP000596661"/>
    </source>
</evidence>
<dbReference type="SUPFAM" id="SSF53098">
    <property type="entry name" value="Ribonuclease H-like"/>
    <property type="match status" value="1"/>
</dbReference>
<dbReference type="PANTHER" id="PTHR47481">
    <property type="match status" value="1"/>
</dbReference>
<dbReference type="GO" id="GO:0003676">
    <property type="term" value="F:nucleic acid binding"/>
    <property type="evidence" value="ECO:0007669"/>
    <property type="project" value="InterPro"/>
</dbReference>
<evidence type="ECO:0000313" key="3">
    <source>
        <dbReference type="EnsemblPlants" id="cds.evm.model.07.560"/>
    </source>
</evidence>
<feature type="region of interest" description="Disordered" evidence="1">
    <location>
        <begin position="261"/>
        <end position="312"/>
    </location>
</feature>
<dbReference type="InterPro" id="IPR036397">
    <property type="entry name" value="RNaseH_sf"/>
</dbReference>
<feature type="compositionally biased region" description="Low complexity" evidence="1">
    <location>
        <begin position="285"/>
        <end position="299"/>
    </location>
</feature>
<protein>
    <recommendedName>
        <fullName evidence="2">GAG-pre-integrase domain-containing protein</fullName>
    </recommendedName>
</protein>
<dbReference type="OMA" id="TWIYLIS"/>
<feature type="domain" description="GAG-pre-integrase" evidence="2">
    <location>
        <begin position="479"/>
        <end position="538"/>
    </location>
</feature>
<dbReference type="PANTHER" id="PTHR47481:SF31">
    <property type="entry name" value="OS01G0873500 PROTEIN"/>
    <property type="match status" value="1"/>
</dbReference>
<dbReference type="Pfam" id="PF14223">
    <property type="entry name" value="Retrotran_gag_2"/>
    <property type="match status" value="1"/>
</dbReference>
<reference evidence="3" key="1">
    <citation type="submission" date="2018-11" db="EMBL/GenBank/DDBJ databases">
        <authorList>
            <person name="Grassa J C."/>
        </authorList>
    </citation>
    <scope>NUCLEOTIDE SEQUENCE [LARGE SCALE GENOMIC DNA]</scope>
</reference>
<reference evidence="3" key="2">
    <citation type="submission" date="2021-03" db="UniProtKB">
        <authorList>
            <consortium name="EnsemblPlants"/>
        </authorList>
    </citation>
    <scope>IDENTIFICATION</scope>
</reference>
<dbReference type="EMBL" id="UZAU01000638">
    <property type="status" value="NOT_ANNOTATED_CDS"/>
    <property type="molecule type" value="Genomic_DNA"/>
</dbReference>
<dbReference type="EnsemblPlants" id="evm.model.07.560">
    <property type="protein sequence ID" value="cds.evm.model.07.560"/>
    <property type="gene ID" value="evm.TU.07.560"/>
</dbReference>
<dbReference type="Gene3D" id="3.30.420.10">
    <property type="entry name" value="Ribonuclease H-like superfamily/Ribonuclease H"/>
    <property type="match status" value="1"/>
</dbReference>